<dbReference type="EMBL" id="CP102290">
    <property type="protein sequence ID" value="UWP57894.1"/>
    <property type="molecule type" value="Genomic_DNA"/>
</dbReference>
<dbReference type="PANTHER" id="PTHR43649:SF33">
    <property type="entry name" value="POLYGALACTURONAN_RHAMNOGALACTURONAN-BINDING PROTEIN YTCQ"/>
    <property type="match status" value="1"/>
</dbReference>
<feature type="chain" id="PRO_5047548287" evidence="6">
    <location>
        <begin position="21"/>
        <end position="441"/>
    </location>
</feature>
<feature type="signal peptide" evidence="6">
    <location>
        <begin position="1"/>
        <end position="20"/>
    </location>
</feature>
<keyword evidence="5" id="KW-0449">Lipoprotein</keyword>
<dbReference type="SUPFAM" id="SSF53850">
    <property type="entry name" value="Periplasmic binding protein-like II"/>
    <property type="match status" value="1"/>
</dbReference>
<keyword evidence="3" id="KW-0472">Membrane</keyword>
<sequence length="441" mass="48030">MFKKTIAGLLAALMVMGALVGCSDKSSDSESTKDTEKESGEEIVINYPTFMVGVNTSAKPVQALIDGFNEEYKGVYRIVKEEIPGDMNYVDKINVQLSTGDLPPVIYGGGFNLLDPVLAKDQVLDLTEYVNADPEWKALYSEAAMKANSRDGKIYASSCDGSLIGYYYNKDLFASVGIEEPAKTWDEFWKQCDTLKAAGITPLSMDTADGAWVSTLWMGAMVATSNEAGLELMTTTNPTDYNTPEMIAAAENVQKMFKEYTTSDAVGSKYENAANAFLSGETAMIANGTWMTGDFYDTTKAPEGFGDKVGTAVYPGNFVYDAPLQGYFATKQDDPKLEEAAVEMIRYFTSADAQRLVLEMQGMPPASPSIEASDEVKEKFPILADFLPKAESATVRCDNFSATMFPNIPDIVSQEMPRLATGEITPEQFCQALTDAAQKNV</sequence>
<organism evidence="7 8">
    <name type="scientific">Ruminococcus gauvreauii</name>
    <dbReference type="NCBI Taxonomy" id="438033"/>
    <lineage>
        <taxon>Bacteria</taxon>
        <taxon>Bacillati</taxon>
        <taxon>Bacillota</taxon>
        <taxon>Clostridia</taxon>
        <taxon>Eubacteriales</taxon>
        <taxon>Oscillospiraceae</taxon>
        <taxon>Ruminococcus</taxon>
    </lineage>
</organism>
<evidence type="ECO:0000313" key="7">
    <source>
        <dbReference type="EMBL" id="UWP57894.1"/>
    </source>
</evidence>
<proteinExistence type="predicted"/>
<evidence type="ECO:0000313" key="8">
    <source>
        <dbReference type="Proteomes" id="UP001060164"/>
    </source>
</evidence>
<evidence type="ECO:0000256" key="2">
    <source>
        <dbReference type="ARBA" id="ARBA00022729"/>
    </source>
</evidence>
<dbReference type="PROSITE" id="PS51257">
    <property type="entry name" value="PROKAR_LIPOPROTEIN"/>
    <property type="match status" value="1"/>
</dbReference>
<dbReference type="PANTHER" id="PTHR43649">
    <property type="entry name" value="ARABINOSE-BINDING PROTEIN-RELATED"/>
    <property type="match status" value="1"/>
</dbReference>
<keyword evidence="2 6" id="KW-0732">Signal</keyword>
<keyword evidence="8" id="KW-1185">Reference proteome</keyword>
<dbReference type="Proteomes" id="UP001060164">
    <property type="component" value="Chromosome"/>
</dbReference>
<accession>A0ABY5VBI1</accession>
<name>A0ABY5VBI1_9FIRM</name>
<evidence type="ECO:0000256" key="4">
    <source>
        <dbReference type="ARBA" id="ARBA00023139"/>
    </source>
</evidence>
<dbReference type="Gene3D" id="3.40.190.10">
    <property type="entry name" value="Periplasmic binding protein-like II"/>
    <property type="match status" value="2"/>
</dbReference>
<reference evidence="7" key="1">
    <citation type="journal article" date="2022" name="Cell">
        <title>Design, construction, and in vivo augmentation of a complex gut microbiome.</title>
        <authorList>
            <person name="Cheng A.G."/>
            <person name="Ho P.Y."/>
            <person name="Aranda-Diaz A."/>
            <person name="Jain S."/>
            <person name="Yu F.B."/>
            <person name="Meng X."/>
            <person name="Wang M."/>
            <person name="Iakiviak M."/>
            <person name="Nagashima K."/>
            <person name="Zhao A."/>
            <person name="Murugkar P."/>
            <person name="Patil A."/>
            <person name="Atabakhsh K."/>
            <person name="Weakley A."/>
            <person name="Yan J."/>
            <person name="Brumbaugh A.R."/>
            <person name="Higginbottom S."/>
            <person name="Dimas A."/>
            <person name="Shiver A.L."/>
            <person name="Deutschbauer A."/>
            <person name="Neff N."/>
            <person name="Sonnenburg J.L."/>
            <person name="Huang K.C."/>
            <person name="Fischbach M.A."/>
        </authorList>
    </citation>
    <scope>NUCLEOTIDE SEQUENCE</scope>
    <source>
        <strain evidence="7">DSM 19829</strain>
    </source>
</reference>
<dbReference type="Pfam" id="PF13416">
    <property type="entry name" value="SBP_bac_8"/>
    <property type="match status" value="1"/>
</dbReference>
<keyword evidence="4" id="KW-0564">Palmitate</keyword>
<evidence type="ECO:0000256" key="1">
    <source>
        <dbReference type="ARBA" id="ARBA00022475"/>
    </source>
</evidence>
<gene>
    <name evidence="7" type="ORF">NQ502_10810</name>
</gene>
<dbReference type="InterPro" id="IPR006059">
    <property type="entry name" value="SBP"/>
</dbReference>
<evidence type="ECO:0000256" key="5">
    <source>
        <dbReference type="ARBA" id="ARBA00023288"/>
    </source>
</evidence>
<evidence type="ECO:0000256" key="3">
    <source>
        <dbReference type="ARBA" id="ARBA00023136"/>
    </source>
</evidence>
<dbReference type="RefSeq" id="WP_028530025.1">
    <property type="nucleotide sequence ID" value="NZ_CABLBR010000040.1"/>
</dbReference>
<keyword evidence="1" id="KW-1003">Cell membrane</keyword>
<evidence type="ECO:0000256" key="6">
    <source>
        <dbReference type="SAM" id="SignalP"/>
    </source>
</evidence>
<protein>
    <submittedName>
        <fullName evidence="7">ABC transporter substrate-binding protein</fullName>
    </submittedName>
</protein>
<dbReference type="InterPro" id="IPR050490">
    <property type="entry name" value="Bact_solute-bd_prot1"/>
</dbReference>